<protein>
    <submittedName>
        <fullName evidence="6">ATP-binding cassette domain-containing protein</fullName>
    </submittedName>
</protein>
<dbReference type="Pfam" id="PF00005">
    <property type="entry name" value="ABC_tran"/>
    <property type="match status" value="2"/>
</dbReference>
<keyword evidence="3" id="KW-0547">Nucleotide-binding</keyword>
<dbReference type="SMART" id="SM00382">
    <property type="entry name" value="AAA"/>
    <property type="match status" value="2"/>
</dbReference>
<keyword evidence="2" id="KW-0813">Transport</keyword>
<dbReference type="InterPro" id="IPR017871">
    <property type="entry name" value="ABC_transporter-like_CS"/>
</dbReference>
<dbReference type="PROSITE" id="PS50893">
    <property type="entry name" value="ABC_TRANSPORTER_2"/>
    <property type="match status" value="2"/>
</dbReference>
<dbReference type="InterPro" id="IPR003593">
    <property type="entry name" value="AAA+_ATPase"/>
</dbReference>
<accession>A0A9X1LFW5</accession>
<evidence type="ECO:0000256" key="2">
    <source>
        <dbReference type="ARBA" id="ARBA00022448"/>
    </source>
</evidence>
<sequence length="470" mass="52544">MIERKQTESVIDLNNLSLSIKNKLLLNEINLSITEHQCVVCVGKSGAGKSSLLQLLAGIFPAEYTGKAMRFGEPIKEGYDPRVGWLPQGLGDNLNPHMTIEQHLTEGWKLAQQVQGSLFDDNQCSSNIESIIAQVSLSKKVLSQHPKYLSGGEIQRVLLALALISKPSLLLLDEPTASLDQQAKSLIMHTLKRLKTTTTIFIVTHDHTLVNALADDVLVMESAEIINNQKYVDVQKRYTESVSDYQDEDHCDICSSTSRCFETPVVNIENLFLKYQDRVIFRDFSVSICKNTTTIIYGESGQGKTTLAKIIAGWDKQADQFLSRFGSSVYLSQHPRLACSPHFSLKRILTEPLLLKKMSIDMTKVREWLKRVSLPTTNDFLSRKSSSLSGGELQRLLIVRAMLSEPDLLIADEPTSALDPSAKEEIIHCFKLIKLKTSCSILIFTHDLELQSMMGERGFMLTSNGLVLNQ</sequence>
<dbReference type="RefSeq" id="WP_226755542.1">
    <property type="nucleotide sequence ID" value="NZ_JAJATW010000059.1"/>
</dbReference>
<reference evidence="6" key="1">
    <citation type="submission" date="2021-10" db="EMBL/GenBank/DDBJ databases">
        <title>Marinomonas pontica sp. nov., isolated from the Black Sea.</title>
        <authorList>
            <person name="Zhao L.-H."/>
            <person name="Xue J.-H."/>
        </authorList>
    </citation>
    <scope>NUCLEOTIDE SEQUENCE</scope>
    <source>
        <strain evidence="6">E8</strain>
    </source>
</reference>
<dbReference type="GO" id="GO:0005524">
    <property type="term" value="F:ATP binding"/>
    <property type="evidence" value="ECO:0007669"/>
    <property type="project" value="UniProtKB-KW"/>
</dbReference>
<evidence type="ECO:0000256" key="4">
    <source>
        <dbReference type="ARBA" id="ARBA00022840"/>
    </source>
</evidence>
<keyword evidence="7" id="KW-1185">Reference proteome</keyword>
<name>A0A9X1LFW5_9GAMM</name>
<dbReference type="PROSITE" id="PS00211">
    <property type="entry name" value="ABC_TRANSPORTER_1"/>
    <property type="match status" value="2"/>
</dbReference>
<gene>
    <name evidence="6" type="ORF">LG368_15240</name>
</gene>
<comment type="similarity">
    <text evidence="1">Belongs to the ABC transporter superfamily.</text>
</comment>
<dbReference type="InterPro" id="IPR027417">
    <property type="entry name" value="P-loop_NTPase"/>
</dbReference>
<feature type="domain" description="ABC transporter" evidence="5">
    <location>
        <begin position="11"/>
        <end position="247"/>
    </location>
</feature>
<dbReference type="GO" id="GO:0016887">
    <property type="term" value="F:ATP hydrolysis activity"/>
    <property type="evidence" value="ECO:0007669"/>
    <property type="project" value="InterPro"/>
</dbReference>
<keyword evidence="4 6" id="KW-0067">ATP-binding</keyword>
<feature type="domain" description="ABC transporter" evidence="5">
    <location>
        <begin position="266"/>
        <end position="470"/>
    </location>
</feature>
<dbReference type="PANTHER" id="PTHR42734:SF17">
    <property type="entry name" value="METAL TRANSPORT SYSTEM ATP-BINDING PROTEIN TM_0124-RELATED"/>
    <property type="match status" value="1"/>
</dbReference>
<dbReference type="AlphaFoldDB" id="A0A9X1LFW5"/>
<dbReference type="EMBL" id="JAJATW010000059">
    <property type="protein sequence ID" value="MCB5163211.1"/>
    <property type="molecule type" value="Genomic_DNA"/>
</dbReference>
<evidence type="ECO:0000256" key="3">
    <source>
        <dbReference type="ARBA" id="ARBA00022741"/>
    </source>
</evidence>
<dbReference type="SUPFAM" id="SSF52540">
    <property type="entry name" value="P-loop containing nucleoside triphosphate hydrolases"/>
    <property type="match status" value="2"/>
</dbReference>
<organism evidence="6 7">
    <name type="scientific">Marinomonas algarum</name>
    <dbReference type="NCBI Taxonomy" id="2883105"/>
    <lineage>
        <taxon>Bacteria</taxon>
        <taxon>Pseudomonadati</taxon>
        <taxon>Pseudomonadota</taxon>
        <taxon>Gammaproteobacteria</taxon>
        <taxon>Oceanospirillales</taxon>
        <taxon>Oceanospirillaceae</taxon>
        <taxon>Marinomonas</taxon>
    </lineage>
</organism>
<evidence type="ECO:0000313" key="6">
    <source>
        <dbReference type="EMBL" id="MCB5163211.1"/>
    </source>
</evidence>
<evidence type="ECO:0000259" key="5">
    <source>
        <dbReference type="PROSITE" id="PS50893"/>
    </source>
</evidence>
<dbReference type="InterPro" id="IPR003439">
    <property type="entry name" value="ABC_transporter-like_ATP-bd"/>
</dbReference>
<evidence type="ECO:0000313" key="7">
    <source>
        <dbReference type="Proteomes" id="UP001139095"/>
    </source>
</evidence>
<evidence type="ECO:0000256" key="1">
    <source>
        <dbReference type="ARBA" id="ARBA00005417"/>
    </source>
</evidence>
<dbReference type="PANTHER" id="PTHR42734">
    <property type="entry name" value="METAL TRANSPORT SYSTEM ATP-BINDING PROTEIN TM_0124-RELATED"/>
    <property type="match status" value="1"/>
</dbReference>
<proteinExistence type="inferred from homology"/>
<dbReference type="Proteomes" id="UP001139095">
    <property type="component" value="Unassembled WGS sequence"/>
</dbReference>
<dbReference type="Gene3D" id="3.40.50.300">
    <property type="entry name" value="P-loop containing nucleotide triphosphate hydrolases"/>
    <property type="match status" value="2"/>
</dbReference>
<comment type="caution">
    <text evidence="6">The sequence shown here is derived from an EMBL/GenBank/DDBJ whole genome shotgun (WGS) entry which is preliminary data.</text>
</comment>
<dbReference type="InterPro" id="IPR050153">
    <property type="entry name" value="Metal_Ion_Import_ABC"/>
</dbReference>